<evidence type="ECO:0000313" key="1">
    <source>
        <dbReference type="EMBL" id="KAE8702492.1"/>
    </source>
</evidence>
<sequence>MHYPEGVSQYFPEWDYDMIMNLVQVNASLVAARVCLRNAREEREQFDDASNQILSQLSSKEEEILKSIALCRVEADVVNVWIHFLENTWVLQTTYLKQKEKQVNGELERYGEYFVKLVSHLLNAYKEQLGPSLARIRQLVENLVSTETAKDQRRNLEEEYLSLESKIYSPNEGSYRKKYDKLKELFDYLESIRQEFESIERPILDLENPTHISESPSTTKSPISPWSRLKSSLKKTDHKKLKFELEQDYEVSLEDETDKIEEWEYDAFEKEPYTQLANQISA</sequence>
<comment type="caution">
    <text evidence="1">The sequence shown here is derived from an EMBL/GenBank/DDBJ whole genome shotgun (WGS) entry which is preliminary data.</text>
</comment>
<organism evidence="1 2">
    <name type="scientific">Hibiscus syriacus</name>
    <name type="common">Rose of Sharon</name>
    <dbReference type="NCBI Taxonomy" id="106335"/>
    <lineage>
        <taxon>Eukaryota</taxon>
        <taxon>Viridiplantae</taxon>
        <taxon>Streptophyta</taxon>
        <taxon>Embryophyta</taxon>
        <taxon>Tracheophyta</taxon>
        <taxon>Spermatophyta</taxon>
        <taxon>Magnoliopsida</taxon>
        <taxon>eudicotyledons</taxon>
        <taxon>Gunneridae</taxon>
        <taxon>Pentapetalae</taxon>
        <taxon>rosids</taxon>
        <taxon>malvids</taxon>
        <taxon>Malvales</taxon>
        <taxon>Malvaceae</taxon>
        <taxon>Malvoideae</taxon>
        <taxon>Hibiscus</taxon>
    </lineage>
</organism>
<dbReference type="AlphaFoldDB" id="A0A6A3AI60"/>
<gene>
    <name evidence="1" type="ORF">F3Y22_tig00110482pilonHSYRG00171</name>
</gene>
<accession>A0A6A3AI60</accession>
<evidence type="ECO:0000313" key="2">
    <source>
        <dbReference type="Proteomes" id="UP000436088"/>
    </source>
</evidence>
<dbReference type="Proteomes" id="UP000436088">
    <property type="component" value="Unassembled WGS sequence"/>
</dbReference>
<reference evidence="1" key="1">
    <citation type="submission" date="2019-09" db="EMBL/GenBank/DDBJ databases">
        <title>Draft genome information of white flower Hibiscus syriacus.</title>
        <authorList>
            <person name="Kim Y.-M."/>
        </authorList>
    </citation>
    <scope>NUCLEOTIDE SEQUENCE [LARGE SCALE GENOMIC DNA]</scope>
    <source>
        <strain evidence="1">YM2019G1</strain>
    </source>
</reference>
<dbReference type="PANTHER" id="PTHR34121:SF5">
    <property type="entry name" value="CENTROSOMAL PROTEIN OF 135 KDA-LIKE PROTEIN"/>
    <property type="match status" value="1"/>
</dbReference>
<name>A0A6A3AI60_HIBSY</name>
<dbReference type="PANTHER" id="PTHR34121">
    <property type="entry name" value="MYOSIN-11"/>
    <property type="match status" value="1"/>
</dbReference>
<keyword evidence="2" id="KW-1185">Reference proteome</keyword>
<dbReference type="EMBL" id="VEPZ02001007">
    <property type="protein sequence ID" value="KAE8702492.1"/>
    <property type="molecule type" value="Genomic_DNA"/>
</dbReference>
<protein>
    <submittedName>
        <fullName evidence="1">Uncharacterized protein</fullName>
    </submittedName>
</protein>
<proteinExistence type="predicted"/>